<organism evidence="1 2">
    <name type="scientific">Evansella alkalicola</name>
    <dbReference type="NCBI Taxonomy" id="745819"/>
    <lineage>
        <taxon>Bacteria</taxon>
        <taxon>Bacillati</taxon>
        <taxon>Bacillota</taxon>
        <taxon>Bacilli</taxon>
        <taxon>Bacillales</taxon>
        <taxon>Bacillaceae</taxon>
        <taxon>Evansella</taxon>
    </lineage>
</organism>
<dbReference type="EMBL" id="JAHQCR010000088">
    <property type="protein sequence ID" value="MBU9724147.1"/>
    <property type="molecule type" value="Genomic_DNA"/>
</dbReference>
<comment type="caution">
    <text evidence="1">The sequence shown here is derived from an EMBL/GenBank/DDBJ whole genome shotgun (WGS) entry which is preliminary data.</text>
</comment>
<name>A0ABS6K130_9BACI</name>
<evidence type="ECO:0000313" key="2">
    <source>
        <dbReference type="Proteomes" id="UP000790580"/>
    </source>
</evidence>
<gene>
    <name evidence="1" type="ORF">KS407_22235</name>
</gene>
<dbReference type="Proteomes" id="UP000790580">
    <property type="component" value="Unassembled WGS sequence"/>
</dbReference>
<dbReference type="RefSeq" id="WP_088074907.1">
    <property type="nucleotide sequence ID" value="NZ_JAHQCR010000088.1"/>
</dbReference>
<accession>A0ABS6K130</accession>
<keyword evidence="2" id="KW-1185">Reference proteome</keyword>
<reference evidence="1 2" key="1">
    <citation type="submission" date="2021-06" db="EMBL/GenBank/DDBJ databases">
        <title>Bacillus sp. RD4P76, an endophyte from a halophyte.</title>
        <authorList>
            <person name="Sun J.-Q."/>
        </authorList>
    </citation>
    <scope>NUCLEOTIDE SEQUENCE [LARGE SCALE GENOMIC DNA]</scope>
    <source>
        <strain evidence="1 2">JCM 17098</strain>
    </source>
</reference>
<proteinExistence type="predicted"/>
<sequence length="68" mass="8250">MANYNLPPMLKQYIEKNFTEEIINYKAHKHNLSEIQELLNWMKNDTNINTVHMQKQLDFTIRNMKRLG</sequence>
<evidence type="ECO:0000313" key="1">
    <source>
        <dbReference type="EMBL" id="MBU9724147.1"/>
    </source>
</evidence>
<protein>
    <submittedName>
        <fullName evidence="1">Uncharacterized protein</fullName>
    </submittedName>
</protein>